<dbReference type="InterPro" id="IPR006935">
    <property type="entry name" value="Helicase/UvrB_N"/>
</dbReference>
<dbReference type="EMBL" id="DVMT01000044">
    <property type="protein sequence ID" value="HIU40521.1"/>
    <property type="molecule type" value="Genomic_DNA"/>
</dbReference>
<dbReference type="InterPro" id="IPR014001">
    <property type="entry name" value="Helicase_ATP-bd"/>
</dbReference>
<dbReference type="GO" id="GO:0005524">
    <property type="term" value="F:ATP binding"/>
    <property type="evidence" value="ECO:0007669"/>
    <property type="project" value="InterPro"/>
</dbReference>
<dbReference type="InterPro" id="IPR050742">
    <property type="entry name" value="Helicase_Restrict-Modif_Enz"/>
</dbReference>
<protein>
    <submittedName>
        <fullName evidence="2">DEAD/DEAH box helicase family protein</fullName>
    </submittedName>
</protein>
<dbReference type="InterPro" id="IPR027417">
    <property type="entry name" value="P-loop_NTPase"/>
</dbReference>
<dbReference type="Proteomes" id="UP000824074">
    <property type="component" value="Unassembled WGS sequence"/>
</dbReference>
<keyword evidence="2" id="KW-0347">Helicase</keyword>
<dbReference type="PROSITE" id="PS51192">
    <property type="entry name" value="HELICASE_ATP_BIND_1"/>
    <property type="match status" value="1"/>
</dbReference>
<keyword evidence="2" id="KW-0067">ATP-binding</keyword>
<dbReference type="PANTHER" id="PTHR47396:SF1">
    <property type="entry name" value="ATP-DEPENDENT HELICASE IRC3-RELATED"/>
    <property type="match status" value="1"/>
</dbReference>
<gene>
    <name evidence="2" type="ORF">IAB68_04395</name>
</gene>
<dbReference type="PANTHER" id="PTHR47396">
    <property type="entry name" value="TYPE I RESTRICTION ENZYME ECOKI R PROTEIN"/>
    <property type="match status" value="1"/>
</dbReference>
<name>A0A9D1IPU9_9FIRM</name>
<dbReference type="GO" id="GO:0005829">
    <property type="term" value="C:cytosol"/>
    <property type="evidence" value="ECO:0007669"/>
    <property type="project" value="TreeGrafter"/>
</dbReference>
<reference evidence="2" key="2">
    <citation type="journal article" date="2021" name="PeerJ">
        <title>Extensive microbial diversity within the chicken gut microbiome revealed by metagenomics and culture.</title>
        <authorList>
            <person name="Gilroy R."/>
            <person name="Ravi A."/>
            <person name="Getino M."/>
            <person name="Pursley I."/>
            <person name="Horton D.L."/>
            <person name="Alikhan N.F."/>
            <person name="Baker D."/>
            <person name="Gharbi K."/>
            <person name="Hall N."/>
            <person name="Watson M."/>
            <person name="Adriaenssens E.M."/>
            <person name="Foster-Nyarko E."/>
            <person name="Jarju S."/>
            <person name="Secka A."/>
            <person name="Antonio M."/>
            <person name="Oren A."/>
            <person name="Chaudhuri R.R."/>
            <person name="La Ragione R."/>
            <person name="Hildebrand F."/>
            <person name="Pallen M.J."/>
        </authorList>
    </citation>
    <scope>NUCLEOTIDE SEQUENCE</scope>
    <source>
        <strain evidence="2">CHK193-30670</strain>
    </source>
</reference>
<dbReference type="AlphaFoldDB" id="A0A9D1IPU9"/>
<feature type="domain" description="Helicase ATP-binding" evidence="1">
    <location>
        <begin position="1"/>
        <end position="113"/>
    </location>
</feature>
<keyword evidence="2" id="KW-0378">Hydrolase</keyword>
<dbReference type="Pfam" id="PF04851">
    <property type="entry name" value="ResIII"/>
    <property type="match status" value="1"/>
</dbReference>
<feature type="non-terminal residue" evidence="2">
    <location>
        <position position="1"/>
    </location>
</feature>
<accession>A0A9D1IPU9</accession>
<dbReference type="Gene3D" id="3.40.50.300">
    <property type="entry name" value="P-loop containing nucleotide triphosphate hydrolases"/>
    <property type="match status" value="2"/>
</dbReference>
<sequence length="894" mass="104415">KDKEILYLAPNDEILDQIEDYIVKYIHGNTTTKTNKDIIKEVFPNLKLQTYSSLLSFNQKEIIDHKYDLIIFDELHRTGAEEWGNHINQLLENQDKNMRLLGITATPIRDMDNRNMAEEWAKYYGYTNEEINAHKYLAINMDLIDAIKLGYVVNPKLVNCEYTLKNGDLMYNLIEKINQIDDEEKRSSLIKKFDILRRKVEEADGVDKVLKDNVKIGGKYIVFCPVVNKNGELLEDADGNEEDYRLKGDEVIEKYKKELMQYFDEEDIEFYSMLGSYSRAKNRMQLAKFENKNPNKIKFMLVMNKLSEGKHADIDGIIWYRPLDENSFILYHQQLGRVIFSVDPNKGLPDDKRPIVIDLVSNHLRVNMNKNKKTKTSDLDRMILVTSWVYEHNYKIPDINSYDKVESSYGSSLKKIQEKYGKYIDEPKLLEELDQNQKQEIEEIIRLGNEISVWNFDFPDKTKKESKKSDFTIDDFSLTGILKDYYDLNEEADKLIKPMSFKDRLKEIYDLAEGDVTKVPNNTDSRRFKDGSAKIGTWINNNSTYITEEALKGNKYAILIAASRRWKGFEHYIDELRLKEIYELAQGDITKVPNNTDSRRFKDGSVKIGTWINNNSTYIKEEALKGNKYAILIAASRRWKGFEHYIDELRLKEIYELAQGDITKVPKQKDSRRFKDGSAVIRMWIQANSEYIKEEALKGNKYAILIAASRRWEGFEHYIDELRLKEIYDIAEGDVTKVPNNTDPRRFKDGSAKIGRWIQSNSEYIKEKALKGNKYAILIAASRRWKGFEHYIDELRLKEIYDLAEGDATKVPKPGDQRKFKDGSGTMGYWITKNSEYIKEEALKGNKYAIFVATAKGWIDFEKAKEKFNSESEFNELVEKENKKVDKKDGGKLY</sequence>
<dbReference type="SUPFAM" id="SSF52540">
    <property type="entry name" value="P-loop containing nucleoside triphosphate hydrolases"/>
    <property type="match status" value="1"/>
</dbReference>
<keyword evidence="2" id="KW-0547">Nucleotide-binding</keyword>
<evidence type="ECO:0000259" key="1">
    <source>
        <dbReference type="PROSITE" id="PS51192"/>
    </source>
</evidence>
<dbReference type="GO" id="GO:0004386">
    <property type="term" value="F:helicase activity"/>
    <property type="evidence" value="ECO:0007669"/>
    <property type="project" value="UniProtKB-KW"/>
</dbReference>
<comment type="caution">
    <text evidence="2">The sequence shown here is derived from an EMBL/GenBank/DDBJ whole genome shotgun (WGS) entry which is preliminary data.</text>
</comment>
<dbReference type="GO" id="GO:0016787">
    <property type="term" value="F:hydrolase activity"/>
    <property type="evidence" value="ECO:0007669"/>
    <property type="project" value="InterPro"/>
</dbReference>
<reference evidence="2" key="1">
    <citation type="submission" date="2020-10" db="EMBL/GenBank/DDBJ databases">
        <authorList>
            <person name="Gilroy R."/>
        </authorList>
    </citation>
    <scope>NUCLEOTIDE SEQUENCE</scope>
    <source>
        <strain evidence="2">CHK193-30670</strain>
    </source>
</reference>
<organism evidence="2 3">
    <name type="scientific">Candidatus Aphodocola excrementigallinarum</name>
    <dbReference type="NCBI Taxonomy" id="2840670"/>
    <lineage>
        <taxon>Bacteria</taxon>
        <taxon>Bacillati</taxon>
        <taxon>Bacillota</taxon>
        <taxon>Bacilli</taxon>
        <taxon>Candidatus Aphodocola</taxon>
    </lineage>
</organism>
<evidence type="ECO:0000313" key="2">
    <source>
        <dbReference type="EMBL" id="HIU40521.1"/>
    </source>
</evidence>
<proteinExistence type="predicted"/>
<evidence type="ECO:0000313" key="3">
    <source>
        <dbReference type="Proteomes" id="UP000824074"/>
    </source>
</evidence>
<dbReference type="GO" id="GO:0003677">
    <property type="term" value="F:DNA binding"/>
    <property type="evidence" value="ECO:0007669"/>
    <property type="project" value="InterPro"/>
</dbReference>